<keyword evidence="1" id="KW-0805">Transcription regulation</keyword>
<dbReference type="EMBL" id="JAFLVR010000067">
    <property type="protein sequence ID" value="MBO0454600.1"/>
    <property type="molecule type" value="Genomic_DNA"/>
</dbReference>
<evidence type="ECO:0000256" key="2">
    <source>
        <dbReference type="ARBA" id="ARBA00023163"/>
    </source>
</evidence>
<dbReference type="SUPFAM" id="SSF46785">
    <property type="entry name" value="Winged helix' DNA-binding domain"/>
    <property type="match status" value="1"/>
</dbReference>
<dbReference type="RefSeq" id="WP_207110332.1">
    <property type="nucleotide sequence ID" value="NZ_JAFLVR010000067.1"/>
</dbReference>
<accession>A0ABS3HMC4</accession>
<dbReference type="InterPro" id="IPR051534">
    <property type="entry name" value="CBASS_pafABC_assoc_protein"/>
</dbReference>
<keyword evidence="5" id="KW-1185">Reference proteome</keyword>
<dbReference type="Pfam" id="PF08279">
    <property type="entry name" value="HTH_11"/>
    <property type="match status" value="1"/>
</dbReference>
<name>A0ABS3HMC4_9ENTE</name>
<dbReference type="PANTHER" id="PTHR34580:SF1">
    <property type="entry name" value="PROTEIN PAFC"/>
    <property type="match status" value="1"/>
</dbReference>
<dbReference type="InterPro" id="IPR013196">
    <property type="entry name" value="HTH_11"/>
</dbReference>
<organism evidence="4 5">
    <name type="scientific">Candidatus Enterococcus murrayae</name>
    <dbReference type="NCBI Taxonomy" id="2815321"/>
    <lineage>
        <taxon>Bacteria</taxon>
        <taxon>Bacillati</taxon>
        <taxon>Bacillota</taxon>
        <taxon>Bacilli</taxon>
        <taxon>Lactobacillales</taxon>
        <taxon>Enterococcaceae</taxon>
        <taxon>Enterococcus</taxon>
    </lineage>
</organism>
<comment type="caution">
    <text evidence="4">The sequence shown here is derived from an EMBL/GenBank/DDBJ whole genome shotgun (WGS) entry which is preliminary data.</text>
</comment>
<dbReference type="Pfam" id="PF25583">
    <property type="entry name" value="WCX"/>
    <property type="match status" value="1"/>
</dbReference>
<dbReference type="InterPro" id="IPR028349">
    <property type="entry name" value="PafC-like"/>
</dbReference>
<dbReference type="PIRSF" id="PIRSF016838">
    <property type="entry name" value="PafC"/>
    <property type="match status" value="1"/>
</dbReference>
<gene>
    <name evidence="4" type="ORF">JZO85_20260</name>
</gene>
<dbReference type="InterPro" id="IPR036388">
    <property type="entry name" value="WH-like_DNA-bd_sf"/>
</dbReference>
<protein>
    <submittedName>
        <fullName evidence="4">YafY family transcriptional regulator</fullName>
    </submittedName>
</protein>
<proteinExistence type="predicted"/>
<dbReference type="InterPro" id="IPR057727">
    <property type="entry name" value="WCX_dom"/>
</dbReference>
<dbReference type="PROSITE" id="PS52050">
    <property type="entry name" value="WYL"/>
    <property type="match status" value="1"/>
</dbReference>
<evidence type="ECO:0000313" key="4">
    <source>
        <dbReference type="EMBL" id="MBO0454600.1"/>
    </source>
</evidence>
<dbReference type="InterPro" id="IPR036390">
    <property type="entry name" value="WH_DNA-bd_sf"/>
</dbReference>
<evidence type="ECO:0000256" key="1">
    <source>
        <dbReference type="ARBA" id="ARBA00023015"/>
    </source>
</evidence>
<dbReference type="Pfam" id="PF13280">
    <property type="entry name" value="WYL"/>
    <property type="match status" value="1"/>
</dbReference>
<dbReference type="PANTHER" id="PTHR34580">
    <property type="match status" value="1"/>
</dbReference>
<keyword evidence="2" id="KW-0804">Transcription</keyword>
<dbReference type="Gene3D" id="1.10.10.10">
    <property type="entry name" value="Winged helix-like DNA-binding domain superfamily/Winged helix DNA-binding domain"/>
    <property type="match status" value="1"/>
</dbReference>
<dbReference type="InterPro" id="IPR026881">
    <property type="entry name" value="WYL_dom"/>
</dbReference>
<dbReference type="PROSITE" id="PS51000">
    <property type="entry name" value="HTH_DEOR_2"/>
    <property type="match status" value="1"/>
</dbReference>
<evidence type="ECO:0000313" key="5">
    <source>
        <dbReference type="Proteomes" id="UP000664495"/>
    </source>
</evidence>
<reference evidence="4 5" key="1">
    <citation type="submission" date="2021-03" db="EMBL/GenBank/DDBJ databases">
        <title>Enterococcal diversity collection.</title>
        <authorList>
            <person name="Gilmore M.S."/>
            <person name="Schwartzman J."/>
            <person name="Van Tyne D."/>
            <person name="Martin M."/>
            <person name="Earl A.M."/>
            <person name="Manson A.L."/>
            <person name="Straub T."/>
            <person name="Salamzade R."/>
            <person name="Saavedra J."/>
            <person name="Lebreton F."/>
            <person name="Prichula J."/>
            <person name="Schaufler K."/>
            <person name="Gaca A."/>
            <person name="Sgardioli B."/>
            <person name="Wagenaar J."/>
            <person name="Strong T."/>
        </authorList>
    </citation>
    <scope>NUCLEOTIDE SEQUENCE [LARGE SCALE GENOMIC DNA]</scope>
    <source>
        <strain evidence="4 5">MJM16</strain>
    </source>
</reference>
<feature type="domain" description="HTH deoR-type" evidence="3">
    <location>
        <begin position="2"/>
        <end position="57"/>
    </location>
</feature>
<dbReference type="Proteomes" id="UP000664495">
    <property type="component" value="Unassembled WGS sequence"/>
</dbReference>
<evidence type="ECO:0000259" key="3">
    <source>
        <dbReference type="PROSITE" id="PS51000"/>
    </source>
</evidence>
<dbReference type="InterPro" id="IPR001034">
    <property type="entry name" value="DeoR_HTH"/>
</dbReference>
<sequence>MKMDRILSITMILLERERVSIGELAEICEVTPRTIQRDLDVINLAGIPIVSYPGVGGGISILKNYKLEKRLFSTADITTLLMSLGSIRSSISGDEVVNALAKVKGVIPEEKRKEIEAKANQLTIDLSSWVGNPSHQEKLNSIQLAIHDNLFLHFAYSDRLQQKSKRIIEPYRVILKERYWYVEGYCLDRQSFRVFKLSRMTEINISEKHFEPREFHPESSLQPHFKDTNTVEVTLRVNERVREQLVDLFGEEQITQESENSWIAKISISNDVIGYRYLIGFGLDCECLAPPEVRHNLIDYLSQMQAYYQ</sequence>